<feature type="transmembrane region" description="Helical" evidence="6">
    <location>
        <begin position="46"/>
        <end position="65"/>
    </location>
</feature>
<keyword evidence="8" id="KW-1185">Reference proteome</keyword>
<feature type="transmembrane region" description="Helical" evidence="6">
    <location>
        <begin position="99"/>
        <end position="121"/>
    </location>
</feature>
<accession>A0ABR6I1D1</accession>
<proteinExistence type="predicted"/>
<evidence type="ECO:0000256" key="5">
    <source>
        <dbReference type="ARBA" id="ARBA00023136"/>
    </source>
</evidence>
<evidence type="ECO:0000313" key="7">
    <source>
        <dbReference type="EMBL" id="MBB3776642.1"/>
    </source>
</evidence>
<dbReference type="InterPro" id="IPR002293">
    <property type="entry name" value="AA/rel_permease1"/>
</dbReference>
<evidence type="ECO:0000256" key="2">
    <source>
        <dbReference type="ARBA" id="ARBA00022475"/>
    </source>
</evidence>
<evidence type="ECO:0000256" key="1">
    <source>
        <dbReference type="ARBA" id="ARBA00004651"/>
    </source>
</evidence>
<keyword evidence="5 6" id="KW-0472">Membrane</keyword>
<name>A0ABR6I1D1_9SPHN</name>
<evidence type="ECO:0000256" key="3">
    <source>
        <dbReference type="ARBA" id="ARBA00022692"/>
    </source>
</evidence>
<dbReference type="Gene3D" id="1.20.1740.10">
    <property type="entry name" value="Amino acid/polyamine transporter I"/>
    <property type="match status" value="1"/>
</dbReference>
<protein>
    <submittedName>
        <fullName evidence="7">Amino acid transporter</fullName>
    </submittedName>
</protein>
<evidence type="ECO:0000256" key="6">
    <source>
        <dbReference type="SAM" id="Phobius"/>
    </source>
</evidence>
<evidence type="ECO:0000313" key="8">
    <source>
        <dbReference type="Proteomes" id="UP000548685"/>
    </source>
</evidence>
<gene>
    <name evidence="7" type="ORF">FHS52_002611</name>
</gene>
<dbReference type="EMBL" id="JACICE010000002">
    <property type="protein sequence ID" value="MBB3776642.1"/>
    <property type="molecule type" value="Genomic_DNA"/>
</dbReference>
<dbReference type="InterPro" id="IPR050367">
    <property type="entry name" value="APC_superfamily"/>
</dbReference>
<keyword evidence="2" id="KW-1003">Cell membrane</keyword>
<keyword evidence="4 6" id="KW-1133">Transmembrane helix</keyword>
<evidence type="ECO:0000256" key="4">
    <source>
        <dbReference type="ARBA" id="ARBA00022989"/>
    </source>
</evidence>
<dbReference type="Proteomes" id="UP000548685">
    <property type="component" value="Unassembled WGS sequence"/>
</dbReference>
<dbReference type="PANTHER" id="PTHR42770">
    <property type="entry name" value="AMINO ACID TRANSPORTER-RELATED"/>
    <property type="match status" value="1"/>
</dbReference>
<feature type="transmembrane region" description="Helical" evidence="6">
    <location>
        <begin position="77"/>
        <end position="93"/>
    </location>
</feature>
<dbReference type="Pfam" id="PF13520">
    <property type="entry name" value="AA_permease_2"/>
    <property type="match status" value="1"/>
</dbReference>
<comment type="subcellular location">
    <subcellularLocation>
        <location evidence="1">Cell membrane</location>
        <topology evidence="1">Multi-pass membrane protein</topology>
    </subcellularLocation>
</comment>
<sequence length="140" mass="14679">MTDAKTLRRTVGFWGTALLPANGMIGSGIFALPAIMFAAVGNFAPWMMLLGALLILPLVYVFAALSTRFETSGGPPIYVHAAFGSFLGFQSGWTRFASGVVAIAANTHVAVAYLAVLFPVLNDPGMKAAAVISLLSSRRS</sequence>
<keyword evidence="3 6" id="KW-0812">Transmembrane</keyword>
<organism evidence="7 8">
    <name type="scientific">Erythrobacter ramosus</name>
    <dbReference type="NCBI Taxonomy" id="35811"/>
    <lineage>
        <taxon>Bacteria</taxon>
        <taxon>Pseudomonadati</taxon>
        <taxon>Pseudomonadota</taxon>
        <taxon>Alphaproteobacteria</taxon>
        <taxon>Sphingomonadales</taxon>
        <taxon>Erythrobacteraceae</taxon>
        <taxon>Erythrobacter/Porphyrobacter group</taxon>
        <taxon>Erythrobacter</taxon>
    </lineage>
</organism>
<reference evidence="7 8" key="1">
    <citation type="submission" date="2020-08" db="EMBL/GenBank/DDBJ databases">
        <title>Genomic Encyclopedia of Type Strains, Phase IV (KMG-IV): sequencing the most valuable type-strain genomes for metagenomic binning, comparative biology and taxonomic classification.</title>
        <authorList>
            <person name="Goeker M."/>
        </authorList>
    </citation>
    <scope>NUCLEOTIDE SEQUENCE [LARGE SCALE GENOMIC DNA]</scope>
    <source>
        <strain evidence="7 8">DSM 8510</strain>
    </source>
</reference>
<dbReference type="PANTHER" id="PTHR42770:SF7">
    <property type="entry name" value="MEMBRANE PROTEIN"/>
    <property type="match status" value="1"/>
</dbReference>
<dbReference type="RefSeq" id="WP_272917003.1">
    <property type="nucleotide sequence ID" value="NZ_BAAADZ010000010.1"/>
</dbReference>
<feature type="transmembrane region" description="Helical" evidence="6">
    <location>
        <begin position="12"/>
        <end position="40"/>
    </location>
</feature>
<comment type="caution">
    <text evidence="7">The sequence shown here is derived from an EMBL/GenBank/DDBJ whole genome shotgun (WGS) entry which is preliminary data.</text>
</comment>